<name>A0A2P2JIH4_RHIMU</name>
<proteinExistence type="predicted"/>
<dbReference type="EMBL" id="GGEC01012793">
    <property type="protein sequence ID" value="MBW93276.1"/>
    <property type="molecule type" value="Transcribed_RNA"/>
</dbReference>
<accession>A0A2P2JIH4</accession>
<sequence>MDLQLKKVQETRINDCKKIIGYLNLVNFATLDDKEVRALAMIREMSNTIVSGHAKLATEGDVSRLLTISVERMVSFLWVVLSFGLLHNGGYGC</sequence>
<reference evidence="1" key="1">
    <citation type="submission" date="2018-02" db="EMBL/GenBank/DDBJ databases">
        <title>Rhizophora mucronata_Transcriptome.</title>
        <authorList>
            <person name="Meera S.P."/>
            <person name="Sreeshan A."/>
            <person name="Augustine A."/>
        </authorList>
    </citation>
    <scope>NUCLEOTIDE SEQUENCE</scope>
    <source>
        <tissue evidence="1">Leaf</tissue>
    </source>
</reference>
<protein>
    <submittedName>
        <fullName evidence="1">Serine/threonine-protein phosphatase 7-like isoform X3</fullName>
    </submittedName>
</protein>
<organism evidence="1">
    <name type="scientific">Rhizophora mucronata</name>
    <name type="common">Asiatic mangrove</name>
    <dbReference type="NCBI Taxonomy" id="61149"/>
    <lineage>
        <taxon>Eukaryota</taxon>
        <taxon>Viridiplantae</taxon>
        <taxon>Streptophyta</taxon>
        <taxon>Embryophyta</taxon>
        <taxon>Tracheophyta</taxon>
        <taxon>Spermatophyta</taxon>
        <taxon>Magnoliopsida</taxon>
        <taxon>eudicotyledons</taxon>
        <taxon>Gunneridae</taxon>
        <taxon>Pentapetalae</taxon>
        <taxon>rosids</taxon>
        <taxon>fabids</taxon>
        <taxon>Malpighiales</taxon>
        <taxon>Rhizophoraceae</taxon>
        <taxon>Rhizophora</taxon>
    </lineage>
</organism>
<dbReference type="AlphaFoldDB" id="A0A2P2JIH4"/>
<evidence type="ECO:0000313" key="1">
    <source>
        <dbReference type="EMBL" id="MBW93276.1"/>
    </source>
</evidence>